<dbReference type="Proteomes" id="UP001073227">
    <property type="component" value="Unassembled WGS sequence"/>
</dbReference>
<evidence type="ECO:0000313" key="2">
    <source>
        <dbReference type="Proteomes" id="UP001073227"/>
    </source>
</evidence>
<keyword evidence="2" id="KW-1185">Reference proteome</keyword>
<accession>A0ABT3Z953</accession>
<protein>
    <submittedName>
        <fullName evidence="1">Uncharacterized protein</fullName>
    </submittedName>
</protein>
<sequence>MARRVTLVKLLDLLRAEARLSINPAHNAQARSSQVQLLQRLQDFYWEDFAWPHLRVKRQVPAQIGQRYYDLPADLPIDRVEGVEVFTNGAWIPLDPGISSVHYSAHNSDLDERSWPPRRWQINEDEDIEIWPVPDQNGDATTLEGYIRFTGIRALRPLVDDADRADLDSQMLSLFAAAELLAASGGKDAQVKLDRANARYLKLKSDLTPRRTINMFGVGEQPTKRRMAITSYRVAGS</sequence>
<name>A0ABT3Z953_9HYPH</name>
<gene>
    <name evidence="1" type="ORF">OEG84_11460</name>
</gene>
<organism evidence="1 2">
    <name type="scientific">Hoeflea algicola</name>
    <dbReference type="NCBI Taxonomy" id="2983763"/>
    <lineage>
        <taxon>Bacteria</taxon>
        <taxon>Pseudomonadati</taxon>
        <taxon>Pseudomonadota</taxon>
        <taxon>Alphaproteobacteria</taxon>
        <taxon>Hyphomicrobiales</taxon>
        <taxon>Rhizobiaceae</taxon>
        <taxon>Hoeflea</taxon>
    </lineage>
</organism>
<comment type="caution">
    <text evidence="1">The sequence shown here is derived from an EMBL/GenBank/DDBJ whole genome shotgun (WGS) entry which is preliminary data.</text>
</comment>
<dbReference type="Pfam" id="PF24175">
    <property type="entry name" value="SU10_adaptor"/>
    <property type="match status" value="1"/>
</dbReference>
<dbReference type="EMBL" id="JAOVZR010000001">
    <property type="protein sequence ID" value="MCY0148310.1"/>
    <property type="molecule type" value="Genomic_DNA"/>
</dbReference>
<dbReference type="RefSeq" id="WP_267653881.1">
    <property type="nucleotide sequence ID" value="NZ_JAOVZR010000001.1"/>
</dbReference>
<reference evidence="1" key="1">
    <citation type="submission" date="2022-10" db="EMBL/GenBank/DDBJ databases">
        <title>Hoeflea sp. G2-23, isolated from marine algae.</title>
        <authorList>
            <person name="Kristyanto S."/>
            <person name="Kim J.M."/>
            <person name="Jeon C.O."/>
        </authorList>
    </citation>
    <scope>NUCLEOTIDE SEQUENCE</scope>
    <source>
        <strain evidence="1">G2-23</strain>
    </source>
</reference>
<evidence type="ECO:0000313" key="1">
    <source>
        <dbReference type="EMBL" id="MCY0148310.1"/>
    </source>
</evidence>
<dbReference type="InterPro" id="IPR056209">
    <property type="entry name" value="SU10_adaptor"/>
</dbReference>
<proteinExistence type="predicted"/>